<dbReference type="Gene3D" id="1.20.1560.10">
    <property type="entry name" value="ABC transporter type 1, transmembrane domain"/>
    <property type="match status" value="1"/>
</dbReference>
<feature type="transmembrane region" description="Helical" evidence="9">
    <location>
        <begin position="63"/>
        <end position="84"/>
    </location>
</feature>
<feature type="domain" description="ABC transporter" evidence="10">
    <location>
        <begin position="338"/>
        <end position="569"/>
    </location>
</feature>
<gene>
    <name evidence="12" type="ordered locus">Nitsa_0646</name>
</gene>
<dbReference type="CDD" id="cd18552">
    <property type="entry name" value="ABC_6TM_MsbA_like"/>
    <property type="match status" value="1"/>
</dbReference>
<dbReference type="OrthoDB" id="9760168at2"/>
<dbReference type="PANTHER" id="PTHR43394">
    <property type="entry name" value="ATP-DEPENDENT PERMEASE MDL1, MITOCHONDRIAL"/>
    <property type="match status" value="1"/>
</dbReference>
<dbReference type="SMART" id="SM00382">
    <property type="entry name" value="AAA"/>
    <property type="match status" value="1"/>
</dbReference>
<keyword evidence="13" id="KW-1185">Reference proteome</keyword>
<evidence type="ECO:0000313" key="12">
    <source>
        <dbReference type="EMBL" id="ADV45914.1"/>
    </source>
</evidence>
<evidence type="ECO:0000256" key="7">
    <source>
        <dbReference type="ARBA" id="ARBA00022989"/>
    </source>
</evidence>
<evidence type="ECO:0000259" key="10">
    <source>
        <dbReference type="PROSITE" id="PS50893"/>
    </source>
</evidence>
<dbReference type="SUPFAM" id="SSF90123">
    <property type="entry name" value="ABC transporter transmembrane region"/>
    <property type="match status" value="1"/>
</dbReference>
<dbReference type="Pfam" id="PF00664">
    <property type="entry name" value="ABC_membrane"/>
    <property type="match status" value="1"/>
</dbReference>
<dbReference type="Gene3D" id="3.40.50.300">
    <property type="entry name" value="P-loop containing nucleotide triphosphate hydrolases"/>
    <property type="match status" value="1"/>
</dbReference>
<reference evidence="12 13" key="1">
    <citation type="journal article" date="2011" name="Stand. Genomic Sci.">
        <title>Complete genome sequence of Nitratifractor salsuginis type strain (E9I37-1).</title>
        <authorList>
            <person name="Anderson I."/>
            <person name="Sikorski J."/>
            <person name="Zeytun A."/>
            <person name="Nolan M."/>
            <person name="Lapidus A."/>
            <person name="Lucas S."/>
            <person name="Hammon N."/>
            <person name="Deshpande S."/>
            <person name="Cheng J.F."/>
            <person name="Tapia R."/>
            <person name="Han C."/>
            <person name="Goodwin L."/>
            <person name="Pitluck S."/>
            <person name="Liolios K."/>
            <person name="Pagani I."/>
            <person name="Ivanova N."/>
            <person name="Huntemann M."/>
            <person name="Mavromatis K."/>
            <person name="Ovchinikova G."/>
            <person name="Pati A."/>
            <person name="Chen A."/>
            <person name="Palaniappan K."/>
            <person name="Land M."/>
            <person name="Hauser L."/>
            <person name="Brambilla E.M."/>
            <person name="Ngatchou-Djao O.D."/>
            <person name="Rohde M."/>
            <person name="Tindall B.J."/>
            <person name="Goker M."/>
            <person name="Detter J.C."/>
            <person name="Woyke T."/>
            <person name="Bristow J."/>
            <person name="Eisen J.A."/>
            <person name="Markowitz V."/>
            <person name="Hugenholtz P."/>
            <person name="Klenk H.P."/>
            <person name="Kyrpides N.C."/>
        </authorList>
    </citation>
    <scope>NUCLEOTIDE SEQUENCE [LARGE SCALE GENOMIC DNA]</scope>
    <source>
        <strain evidence="13">DSM 16511 / JCM 12458 / E9I37-1</strain>
    </source>
</reference>
<feature type="transmembrane region" description="Helical" evidence="9">
    <location>
        <begin position="163"/>
        <end position="182"/>
    </location>
</feature>
<feature type="transmembrane region" description="Helical" evidence="9">
    <location>
        <begin position="138"/>
        <end position="157"/>
    </location>
</feature>
<dbReference type="AlphaFoldDB" id="E6X1I1"/>
<protein>
    <submittedName>
        <fullName evidence="12">ABC transporter related protein</fullName>
    </submittedName>
</protein>
<evidence type="ECO:0000256" key="3">
    <source>
        <dbReference type="ARBA" id="ARBA00022475"/>
    </source>
</evidence>
<evidence type="ECO:0000259" key="11">
    <source>
        <dbReference type="PROSITE" id="PS50929"/>
    </source>
</evidence>
<keyword evidence="7 9" id="KW-1133">Transmembrane helix</keyword>
<evidence type="ECO:0000256" key="6">
    <source>
        <dbReference type="ARBA" id="ARBA00022840"/>
    </source>
</evidence>
<dbReference type="InterPro" id="IPR036640">
    <property type="entry name" value="ABC1_TM_sf"/>
</dbReference>
<dbReference type="GO" id="GO:0005524">
    <property type="term" value="F:ATP binding"/>
    <property type="evidence" value="ECO:0007669"/>
    <property type="project" value="UniProtKB-KW"/>
</dbReference>
<sequence>MKEIKVVFRRLVFPYWKDYITYFILAVIGMILAAAGTSASAYLVKPVLDEIFLKKDEAALHTLPWLIILVYAMKAGGNFLQSYYTEHIGQDIIRRIRNRMMRVMLSLDLGFFQRFRSGELISRNINDVERLKNIVSTLLPVFARETLTAVGLLGVVIYQSPHLALYALVFLPAAILPIALIAKRLKRLSHKTQEKTSDLTSRLAEILNNIEIIKAHATEDFEHGRFAKENRDYYSLTMKSIRTSLMSSPVMELLGAIGIAFVIYIGGQEVIDGTMSTGAFFSFMTALFMLYSPIKRITNIINQLQNALAACERILFLLDQKPQVASEGTLELTEANQLRFENVYLSYGETEALRGVSLTVNRGEKLALIGPSGGGKSSLVNLVVRFFDPQKGEILIDGHSLKEYALPSLRKGISIVTQRVYIFHDSVAANVAYGNPIDPERVAQVLKMANAWEFVQVMGGIDTLLEEHGTNLSGGQRQRIAIARALYNDPKIIIFDEATSALDNESERLITQAIDKISQDRITLIIAHRLSTVKRADKIAVLEKGQVVCLDTIEALEETCPAYQRLAGAMEAE</sequence>
<keyword evidence="2" id="KW-0813">Transport</keyword>
<dbReference type="InterPro" id="IPR003593">
    <property type="entry name" value="AAA+_ATPase"/>
</dbReference>
<dbReference type="Proteomes" id="UP000008633">
    <property type="component" value="Chromosome"/>
</dbReference>
<dbReference type="eggNOG" id="COG1132">
    <property type="taxonomic scope" value="Bacteria"/>
</dbReference>
<feature type="domain" description="ABC transmembrane type-1" evidence="11">
    <location>
        <begin position="24"/>
        <end position="306"/>
    </location>
</feature>
<dbReference type="InterPro" id="IPR011527">
    <property type="entry name" value="ABC1_TM_dom"/>
</dbReference>
<dbReference type="EMBL" id="CP002452">
    <property type="protein sequence ID" value="ADV45914.1"/>
    <property type="molecule type" value="Genomic_DNA"/>
</dbReference>
<dbReference type="InterPro" id="IPR003439">
    <property type="entry name" value="ABC_transporter-like_ATP-bd"/>
</dbReference>
<dbReference type="GO" id="GO:0016887">
    <property type="term" value="F:ATP hydrolysis activity"/>
    <property type="evidence" value="ECO:0007669"/>
    <property type="project" value="InterPro"/>
</dbReference>
<keyword evidence="8 9" id="KW-0472">Membrane</keyword>
<dbReference type="GO" id="GO:0005886">
    <property type="term" value="C:plasma membrane"/>
    <property type="evidence" value="ECO:0007669"/>
    <property type="project" value="UniProtKB-SubCell"/>
</dbReference>
<keyword evidence="5" id="KW-0547">Nucleotide-binding</keyword>
<feature type="transmembrane region" description="Helical" evidence="9">
    <location>
        <begin position="273"/>
        <end position="291"/>
    </location>
</feature>
<dbReference type="InterPro" id="IPR017871">
    <property type="entry name" value="ABC_transporter-like_CS"/>
</dbReference>
<evidence type="ECO:0000256" key="8">
    <source>
        <dbReference type="ARBA" id="ARBA00023136"/>
    </source>
</evidence>
<dbReference type="FunFam" id="3.40.50.300:FF:000221">
    <property type="entry name" value="Multidrug ABC transporter ATP-binding protein"/>
    <property type="match status" value="1"/>
</dbReference>
<evidence type="ECO:0000256" key="1">
    <source>
        <dbReference type="ARBA" id="ARBA00004651"/>
    </source>
</evidence>
<evidence type="ECO:0000313" key="13">
    <source>
        <dbReference type="Proteomes" id="UP000008633"/>
    </source>
</evidence>
<evidence type="ECO:0000256" key="2">
    <source>
        <dbReference type="ARBA" id="ARBA00022448"/>
    </source>
</evidence>
<accession>E6X1I1</accession>
<comment type="subcellular location">
    <subcellularLocation>
        <location evidence="1">Cell membrane</location>
        <topology evidence="1">Multi-pass membrane protein</topology>
    </subcellularLocation>
</comment>
<dbReference type="Pfam" id="PF00005">
    <property type="entry name" value="ABC_tran"/>
    <property type="match status" value="1"/>
</dbReference>
<dbReference type="InterPro" id="IPR027417">
    <property type="entry name" value="P-loop_NTPase"/>
</dbReference>
<keyword evidence="4 9" id="KW-0812">Transmembrane</keyword>
<proteinExistence type="predicted"/>
<feature type="transmembrane region" description="Helical" evidence="9">
    <location>
        <begin position="245"/>
        <end position="267"/>
    </location>
</feature>
<dbReference type="InterPro" id="IPR039421">
    <property type="entry name" value="Type_1_exporter"/>
</dbReference>
<dbReference type="PROSITE" id="PS00211">
    <property type="entry name" value="ABC_TRANSPORTER_1"/>
    <property type="match status" value="1"/>
</dbReference>
<dbReference type="HOGENOM" id="CLU_000604_84_3_7"/>
<dbReference type="STRING" id="749222.Nitsa_0646"/>
<dbReference type="RefSeq" id="WP_013553609.1">
    <property type="nucleotide sequence ID" value="NC_014935.1"/>
</dbReference>
<evidence type="ECO:0000256" key="9">
    <source>
        <dbReference type="SAM" id="Phobius"/>
    </source>
</evidence>
<dbReference type="GO" id="GO:0015421">
    <property type="term" value="F:ABC-type oligopeptide transporter activity"/>
    <property type="evidence" value="ECO:0007669"/>
    <property type="project" value="TreeGrafter"/>
</dbReference>
<evidence type="ECO:0000256" key="4">
    <source>
        <dbReference type="ARBA" id="ARBA00022692"/>
    </source>
</evidence>
<dbReference type="KEGG" id="nsa:Nitsa_0646"/>
<dbReference type="SUPFAM" id="SSF52540">
    <property type="entry name" value="P-loop containing nucleoside triphosphate hydrolases"/>
    <property type="match status" value="1"/>
</dbReference>
<reference evidence="13" key="2">
    <citation type="submission" date="2011-01" db="EMBL/GenBank/DDBJ databases">
        <title>The complete genome of Nitratifractor salsuginis DSM 16511.</title>
        <authorList>
            <consortium name="US DOE Joint Genome Institute (JGI-PGF)"/>
            <person name="Lucas S."/>
            <person name="Copeland A."/>
            <person name="Lapidus A."/>
            <person name="Bruce D."/>
            <person name="Goodwin L."/>
            <person name="Pitluck S."/>
            <person name="Kyrpides N."/>
            <person name="Mavromatis K."/>
            <person name="Ivanova N."/>
            <person name="Mikhailova N."/>
            <person name="Zeytun A."/>
            <person name="Detter J.C."/>
            <person name="Tapia R."/>
            <person name="Han C."/>
            <person name="Land M."/>
            <person name="Hauser L."/>
            <person name="Markowitz V."/>
            <person name="Cheng J.-F."/>
            <person name="Hugenholtz P."/>
            <person name="Woyke T."/>
            <person name="Wu D."/>
            <person name="Tindall B."/>
            <person name="Schuetze A."/>
            <person name="Brambilla E."/>
            <person name="Klenk H.-P."/>
            <person name="Eisen J.A."/>
        </authorList>
    </citation>
    <scope>NUCLEOTIDE SEQUENCE [LARGE SCALE GENOMIC DNA]</scope>
    <source>
        <strain evidence="13">DSM 16511 / JCM 12458 / E9I37-1</strain>
    </source>
</reference>
<keyword evidence="6" id="KW-0067">ATP-binding</keyword>
<name>E6X1I1_NITSE</name>
<dbReference type="PROSITE" id="PS50929">
    <property type="entry name" value="ABC_TM1F"/>
    <property type="match status" value="1"/>
</dbReference>
<organism evidence="12 13">
    <name type="scientific">Nitratifractor salsuginis (strain DSM 16511 / JCM 12458 / E9I37-1)</name>
    <dbReference type="NCBI Taxonomy" id="749222"/>
    <lineage>
        <taxon>Bacteria</taxon>
        <taxon>Pseudomonadati</taxon>
        <taxon>Campylobacterota</taxon>
        <taxon>Epsilonproteobacteria</taxon>
        <taxon>Campylobacterales</taxon>
        <taxon>Sulfurovaceae</taxon>
        <taxon>Nitratifractor</taxon>
    </lineage>
</organism>
<evidence type="ECO:0000256" key="5">
    <source>
        <dbReference type="ARBA" id="ARBA00022741"/>
    </source>
</evidence>
<feature type="transmembrane region" description="Helical" evidence="9">
    <location>
        <begin position="20"/>
        <end position="43"/>
    </location>
</feature>
<dbReference type="PROSITE" id="PS50893">
    <property type="entry name" value="ABC_TRANSPORTER_2"/>
    <property type="match status" value="1"/>
</dbReference>
<dbReference type="PANTHER" id="PTHR43394:SF1">
    <property type="entry name" value="ATP-BINDING CASSETTE SUB-FAMILY B MEMBER 10, MITOCHONDRIAL"/>
    <property type="match status" value="1"/>
</dbReference>
<keyword evidence="3" id="KW-1003">Cell membrane</keyword>